<organism evidence="2 3">
    <name type="scientific">Hohenbuehelia grisea</name>
    <dbReference type="NCBI Taxonomy" id="104357"/>
    <lineage>
        <taxon>Eukaryota</taxon>
        <taxon>Fungi</taxon>
        <taxon>Dikarya</taxon>
        <taxon>Basidiomycota</taxon>
        <taxon>Agaricomycotina</taxon>
        <taxon>Agaricomycetes</taxon>
        <taxon>Agaricomycetidae</taxon>
        <taxon>Agaricales</taxon>
        <taxon>Pleurotineae</taxon>
        <taxon>Pleurotaceae</taxon>
        <taxon>Hohenbuehelia</taxon>
    </lineage>
</organism>
<proteinExistence type="predicted"/>
<evidence type="ECO:0000256" key="1">
    <source>
        <dbReference type="SAM" id="MobiDB-lite"/>
    </source>
</evidence>
<evidence type="ECO:0000313" key="2">
    <source>
        <dbReference type="EMBL" id="KAL0952667.1"/>
    </source>
</evidence>
<comment type="caution">
    <text evidence="2">The sequence shown here is derived from an EMBL/GenBank/DDBJ whole genome shotgun (WGS) entry which is preliminary data.</text>
</comment>
<gene>
    <name evidence="2" type="ORF">HGRIS_006910</name>
</gene>
<feature type="region of interest" description="Disordered" evidence="1">
    <location>
        <begin position="1"/>
        <end position="44"/>
    </location>
</feature>
<protein>
    <submittedName>
        <fullName evidence="2">Uncharacterized protein</fullName>
    </submittedName>
</protein>
<keyword evidence="3" id="KW-1185">Reference proteome</keyword>
<accession>A0ABR3JB04</accession>
<reference evidence="3" key="1">
    <citation type="submission" date="2024-06" db="EMBL/GenBank/DDBJ databases">
        <title>Multi-omics analyses provide insights into the biosynthesis of the anticancer antibiotic pleurotin in Hohenbuehelia grisea.</title>
        <authorList>
            <person name="Weaver J.A."/>
            <person name="Alberti F."/>
        </authorList>
    </citation>
    <scope>NUCLEOTIDE SEQUENCE [LARGE SCALE GENOMIC DNA]</scope>
    <source>
        <strain evidence="3">T-177</strain>
    </source>
</reference>
<name>A0ABR3JB04_9AGAR</name>
<dbReference type="Proteomes" id="UP001556367">
    <property type="component" value="Unassembled WGS sequence"/>
</dbReference>
<evidence type="ECO:0000313" key="3">
    <source>
        <dbReference type="Proteomes" id="UP001556367"/>
    </source>
</evidence>
<sequence length="118" mass="13486">MLKDPFSLKQSNLTWSEDSKGRGSGKGLIDLGEKPRKAHTYGPPERWCGDKAILTTRGENTKEAPRVPLLDTLGRTRWTWKPSTTGSRAHARDRFRHAVHLIRRRPYKLLLDALTKLL</sequence>
<dbReference type="EMBL" id="JASNQZ010000010">
    <property type="protein sequence ID" value="KAL0952667.1"/>
    <property type="molecule type" value="Genomic_DNA"/>
</dbReference>